<dbReference type="PANTHER" id="PTHR37944:SF1">
    <property type="entry name" value="PORIN B"/>
    <property type="match status" value="1"/>
</dbReference>
<dbReference type="Gene3D" id="2.40.160.180">
    <property type="entry name" value="Carbohydrate-selective porin OprB"/>
    <property type="match status" value="1"/>
</dbReference>
<gene>
    <name evidence="3" type="primary">oprB_4</name>
    <name evidence="4" type="synonym">oprB_3</name>
    <name evidence="3" type="ORF">MBLL_03558</name>
    <name evidence="4" type="ORF">OICFNHDK_1933</name>
</gene>
<comment type="similarity">
    <text evidence="1 2">Belongs to the OprB family.</text>
</comment>
<evidence type="ECO:0000313" key="3">
    <source>
        <dbReference type="EMBL" id="CAA2144434.1"/>
    </source>
</evidence>
<name>A0A679K0S2_9HYPH</name>
<evidence type="ECO:0000256" key="2">
    <source>
        <dbReference type="RuleBase" id="RU363072"/>
    </source>
</evidence>
<reference evidence="3" key="2">
    <citation type="submission" date="2019-12" db="EMBL/GenBank/DDBJ databases">
        <authorList>
            <person name="Cremers G."/>
        </authorList>
    </citation>
    <scope>NUCLEOTIDE SEQUENCE</scope>
    <source>
        <strain evidence="3">Mbul2</strain>
    </source>
</reference>
<dbReference type="InterPro" id="IPR038673">
    <property type="entry name" value="OprB_sf"/>
</dbReference>
<sequence>MARPSTAVPINTAPAGSLDTLSSAPKWGLLGNLGGIRDDLFRAGIRVDASLDYQSATNIQGGLYGQSLRGAGQFALRSAIDMDRLAGIPGGTVNVVFTNRFGRSLTADQGLQVLQQTEEVFGRGRMPRLTQFSYDQRFGDFVDLKLGRLPVSADFAGFACEFQNLTFCGNQPGNLVGNYWYNWPVSQYAARLRLGNLETGYLMAGVYQVNPRDLADGFNFDPSGATGALAIVEAAVFPTLPLFAHRGSYTVGAWYQTGNNSDLYLNGSGLPLSVDGGAPMANRDRSGVYGVAVQELYRPDPANPLCNLSVFLRATIANSSTSAIDDQQTVGFVYKGFWSERPFDWIGIGIGQSHASSALAQSIHAANAMDGGIRPVPGYERAIEVFYSLALHPDVVIRPNIQLINRPGGYAGRTDIVVFGVKSGLTF</sequence>
<dbReference type="GO" id="GO:0015288">
    <property type="term" value="F:porin activity"/>
    <property type="evidence" value="ECO:0007669"/>
    <property type="project" value="InterPro"/>
</dbReference>
<dbReference type="GO" id="GO:0008643">
    <property type="term" value="P:carbohydrate transport"/>
    <property type="evidence" value="ECO:0007669"/>
    <property type="project" value="InterPro"/>
</dbReference>
<dbReference type="AlphaFoldDB" id="A0A679K0S2"/>
<dbReference type="GO" id="GO:0016020">
    <property type="term" value="C:membrane"/>
    <property type="evidence" value="ECO:0007669"/>
    <property type="project" value="InterPro"/>
</dbReference>
<evidence type="ECO:0000256" key="1">
    <source>
        <dbReference type="ARBA" id="ARBA00008769"/>
    </source>
</evidence>
<dbReference type="InterPro" id="IPR007049">
    <property type="entry name" value="Carb-sel_porin_OprB"/>
</dbReference>
<dbReference type="EMBL" id="BPQF01000011">
    <property type="protein sequence ID" value="GJD39472.1"/>
    <property type="molecule type" value="Genomic_DNA"/>
</dbReference>
<organism evidence="3">
    <name type="scientific">Methylobacterium bullatum</name>
    <dbReference type="NCBI Taxonomy" id="570505"/>
    <lineage>
        <taxon>Bacteria</taxon>
        <taxon>Pseudomonadati</taxon>
        <taxon>Pseudomonadota</taxon>
        <taxon>Alphaproteobacteria</taxon>
        <taxon>Hyphomicrobiales</taxon>
        <taxon>Methylobacteriaceae</taxon>
        <taxon>Methylobacterium</taxon>
    </lineage>
</organism>
<accession>A0A679K0S2</accession>
<dbReference type="Proteomes" id="UP001055307">
    <property type="component" value="Unassembled WGS sequence"/>
</dbReference>
<evidence type="ECO:0000313" key="4">
    <source>
        <dbReference type="EMBL" id="GJD39472.1"/>
    </source>
</evidence>
<proteinExistence type="inferred from homology"/>
<evidence type="ECO:0000313" key="5">
    <source>
        <dbReference type="Proteomes" id="UP001055307"/>
    </source>
</evidence>
<reference evidence="4" key="1">
    <citation type="journal article" date="2016" name="Front. Microbiol.">
        <title>Genome Sequence of the Piezophilic, Mesophilic Sulfate-Reducing Bacterium Desulfovibrio indicus J2T.</title>
        <authorList>
            <person name="Cao J."/>
            <person name="Maignien L."/>
            <person name="Shao Z."/>
            <person name="Alain K."/>
            <person name="Jebbar M."/>
        </authorList>
    </citation>
    <scope>NUCLEOTIDE SEQUENCE</scope>
    <source>
        <strain evidence="4">DSM 21893</strain>
    </source>
</reference>
<keyword evidence="5" id="KW-1185">Reference proteome</keyword>
<dbReference type="PANTHER" id="PTHR37944">
    <property type="entry name" value="PORIN B"/>
    <property type="match status" value="1"/>
</dbReference>
<reference evidence="4" key="3">
    <citation type="submission" date="2021-08" db="EMBL/GenBank/DDBJ databases">
        <authorList>
            <person name="Tani A."/>
            <person name="Ola A."/>
            <person name="Ogura Y."/>
            <person name="Katsura K."/>
            <person name="Hayashi T."/>
        </authorList>
    </citation>
    <scope>NUCLEOTIDE SEQUENCE</scope>
    <source>
        <strain evidence="4">DSM 21893</strain>
    </source>
</reference>
<dbReference type="InterPro" id="IPR052932">
    <property type="entry name" value="OprB_Porin"/>
</dbReference>
<protein>
    <submittedName>
        <fullName evidence="3">Porin B</fullName>
    </submittedName>
</protein>
<dbReference type="EMBL" id="LR743511">
    <property type="protein sequence ID" value="CAA2144434.1"/>
    <property type="molecule type" value="Genomic_DNA"/>
</dbReference>
<dbReference type="Pfam" id="PF04966">
    <property type="entry name" value="OprB"/>
    <property type="match status" value="1"/>
</dbReference>